<keyword evidence="1" id="KW-0812">Transmembrane</keyword>
<keyword evidence="1" id="KW-1133">Transmembrane helix</keyword>
<feature type="transmembrane region" description="Helical" evidence="1">
    <location>
        <begin position="525"/>
        <end position="545"/>
    </location>
</feature>
<name>A0ABY1LUR9_9BACL</name>
<evidence type="ECO:0000313" key="3">
    <source>
        <dbReference type="Proteomes" id="UP000192939"/>
    </source>
</evidence>
<feature type="transmembrane region" description="Helical" evidence="1">
    <location>
        <begin position="282"/>
        <end position="300"/>
    </location>
</feature>
<feature type="transmembrane region" description="Helical" evidence="1">
    <location>
        <begin position="140"/>
        <end position="160"/>
    </location>
</feature>
<keyword evidence="1" id="KW-0472">Membrane</keyword>
<feature type="transmembrane region" description="Helical" evidence="1">
    <location>
        <begin position="116"/>
        <end position="134"/>
    </location>
</feature>
<evidence type="ECO:0000313" key="2">
    <source>
        <dbReference type="EMBL" id="SMF08455.1"/>
    </source>
</evidence>
<proteinExistence type="predicted"/>
<organism evidence="2 3">
    <name type="scientific">Paenibacillus barengoltzii J12</name>
    <dbReference type="NCBI Taxonomy" id="935846"/>
    <lineage>
        <taxon>Bacteria</taxon>
        <taxon>Bacillati</taxon>
        <taxon>Bacillota</taxon>
        <taxon>Bacilli</taxon>
        <taxon>Bacillales</taxon>
        <taxon>Paenibacillaceae</taxon>
        <taxon>Paenibacillus</taxon>
    </lineage>
</organism>
<protein>
    <recommendedName>
        <fullName evidence="4">Type II secretion system protein GspF domain-containing protein</fullName>
    </recommendedName>
</protein>
<reference evidence="2 3" key="1">
    <citation type="submission" date="2017-04" db="EMBL/GenBank/DDBJ databases">
        <authorList>
            <person name="Varghese N."/>
            <person name="Submissions S."/>
        </authorList>
    </citation>
    <scope>NUCLEOTIDE SEQUENCE [LARGE SCALE GENOMIC DNA]</scope>
    <source>
        <strain evidence="2 3">J12</strain>
    </source>
</reference>
<comment type="caution">
    <text evidence="2">The sequence shown here is derived from an EMBL/GenBank/DDBJ whole genome shotgun (WGS) entry which is preliminary data.</text>
</comment>
<keyword evidence="3" id="KW-1185">Reference proteome</keyword>
<dbReference type="EMBL" id="FXAE01000007">
    <property type="protein sequence ID" value="SMF08455.1"/>
    <property type="molecule type" value="Genomic_DNA"/>
</dbReference>
<feature type="transmembrane region" description="Helical" evidence="1">
    <location>
        <begin position="409"/>
        <end position="429"/>
    </location>
</feature>
<gene>
    <name evidence="2" type="ORF">SAMN02744124_01205</name>
</gene>
<feature type="transmembrane region" description="Helical" evidence="1">
    <location>
        <begin position="672"/>
        <end position="695"/>
    </location>
</feature>
<sequence length="708" mass="81249">MNVLLARIGGRRLELRSILLIVLGASALGGIGLFAAGQWLGRKTNPLWVDAGSTAGASSKQTLSRIRQWGSAFLLKSYAAWMKVPALRFYVGKIRMRLALSYPQDELKLRCQTMKLVYGITGAFGSSIAILTAMHPDVLFVLSLLITAVVLQDLLIDGYVNRLQVKLLEQLLDFFAAVRHAFHRHGMVSDAIEEAGEAAGREIGVHAHWISEALVDADPDIALEKYYEKAPSRYLKAFAGISRLVSEYGDRKRTEGSMYLRSISRLTGEVQLELIRRRRLDYLLKGLHVIALVPVFFTKPVEMWARGHFPLMDGFYLSKAGMVIKAGLFLTILLCYVLLQKLKNEEETAYRAKHAKLSWEAKVYTHPILGRFCRKFVPTSESIAYHRISQLLKETNHQLRIEAFQVRRISILLLSFILALGGFLMLHQLTKQRILTEPPAVSTFFGALPKDTVDAGRQEAVRDAVVMRHLGMSPKASYDEVFRTVSKVLEDAGEGKAHEAIAEATHRILDKLQRWNEEYLKWWEFGLALLAGCAGYYLPLWMLYFQRWMRLMDMRHEVYQFLTMIAILRELERISVEEILEWLTSYAVIFREPLQKCLLNYSFSPEEALLELKKEVVLEEFQRLADKLLLASEKLLVVDAFDDLDSDMSYQFERRRLDYEKSLDIKANWGRIIGFTPMYGLVFAYLVIPLIWMSFEQMNFYFEQLQKL</sequence>
<evidence type="ECO:0000256" key="1">
    <source>
        <dbReference type="SAM" id="Phobius"/>
    </source>
</evidence>
<evidence type="ECO:0008006" key="4">
    <source>
        <dbReference type="Google" id="ProtNLM"/>
    </source>
</evidence>
<feature type="transmembrane region" description="Helical" evidence="1">
    <location>
        <begin position="320"/>
        <end position="339"/>
    </location>
</feature>
<dbReference type="Proteomes" id="UP000192939">
    <property type="component" value="Unassembled WGS sequence"/>
</dbReference>
<accession>A0ABY1LUR9</accession>
<feature type="transmembrane region" description="Helical" evidence="1">
    <location>
        <begin position="18"/>
        <end position="40"/>
    </location>
</feature>